<sequence length="77" mass="8757">MTRHSPGAAQGLVQMRESRTRSFVHNMRALDDGDKYPDDDTSPSESRVSCTEKEENVDITPRPPSHRITAIIDHYMD</sequence>
<dbReference type="Proteomes" id="UP001497482">
    <property type="component" value="Chromosome 4"/>
</dbReference>
<evidence type="ECO:0000313" key="3">
    <source>
        <dbReference type="Proteomes" id="UP001497482"/>
    </source>
</evidence>
<feature type="compositionally biased region" description="Basic and acidic residues" evidence="1">
    <location>
        <begin position="28"/>
        <end position="38"/>
    </location>
</feature>
<proteinExistence type="predicted"/>
<gene>
    <name evidence="2" type="ORF">KC01_LOCUS30937</name>
</gene>
<feature type="region of interest" description="Disordered" evidence="1">
    <location>
        <begin position="1"/>
        <end position="64"/>
    </location>
</feature>
<reference evidence="2 3" key="1">
    <citation type="submission" date="2024-04" db="EMBL/GenBank/DDBJ databases">
        <authorList>
            <person name="Waldvogel A.-M."/>
            <person name="Schoenle A."/>
        </authorList>
    </citation>
    <scope>NUCLEOTIDE SEQUENCE [LARGE SCALE GENOMIC DNA]</scope>
</reference>
<evidence type="ECO:0000256" key="1">
    <source>
        <dbReference type="SAM" id="MobiDB-lite"/>
    </source>
</evidence>
<dbReference type="EMBL" id="OZ035826">
    <property type="protein sequence ID" value="CAL1603231.1"/>
    <property type="molecule type" value="Genomic_DNA"/>
</dbReference>
<organism evidence="2 3">
    <name type="scientific">Knipowitschia caucasica</name>
    <name type="common">Caucasian dwarf goby</name>
    <name type="synonym">Pomatoschistus caucasicus</name>
    <dbReference type="NCBI Taxonomy" id="637954"/>
    <lineage>
        <taxon>Eukaryota</taxon>
        <taxon>Metazoa</taxon>
        <taxon>Chordata</taxon>
        <taxon>Craniata</taxon>
        <taxon>Vertebrata</taxon>
        <taxon>Euteleostomi</taxon>
        <taxon>Actinopterygii</taxon>
        <taxon>Neopterygii</taxon>
        <taxon>Teleostei</taxon>
        <taxon>Neoteleostei</taxon>
        <taxon>Acanthomorphata</taxon>
        <taxon>Gobiaria</taxon>
        <taxon>Gobiiformes</taxon>
        <taxon>Gobioidei</taxon>
        <taxon>Gobiidae</taxon>
        <taxon>Gobiinae</taxon>
        <taxon>Knipowitschia</taxon>
    </lineage>
</organism>
<name>A0AAV2LNR9_KNICA</name>
<keyword evidence="3" id="KW-1185">Reference proteome</keyword>
<dbReference type="AlphaFoldDB" id="A0AAV2LNR9"/>
<evidence type="ECO:0000313" key="2">
    <source>
        <dbReference type="EMBL" id="CAL1603231.1"/>
    </source>
</evidence>
<accession>A0AAV2LNR9</accession>
<protein>
    <submittedName>
        <fullName evidence="2">Uncharacterized protein</fullName>
    </submittedName>
</protein>